<dbReference type="KEGG" id="lnn:F0161_04120"/>
<evidence type="ECO:0000256" key="1">
    <source>
        <dbReference type="ARBA" id="ARBA00005132"/>
    </source>
</evidence>
<comment type="pathway">
    <text evidence="1">Capsule biogenesis; capsule polysaccharide biosynthesis.</text>
</comment>
<name>A0A5P1X0W9_9LACO</name>
<feature type="transmembrane region" description="Helical" evidence="4">
    <location>
        <begin position="14"/>
        <end position="35"/>
    </location>
</feature>
<organism evidence="5 6">
    <name type="scientific">Paucilactobacillus nenjiangensis</name>
    <dbReference type="NCBI Taxonomy" id="1296540"/>
    <lineage>
        <taxon>Bacteria</taxon>
        <taxon>Bacillati</taxon>
        <taxon>Bacillota</taxon>
        <taxon>Bacilli</taxon>
        <taxon>Lactobacillales</taxon>
        <taxon>Lactobacillaceae</taxon>
        <taxon>Paucilactobacillus</taxon>
    </lineage>
</organism>
<dbReference type="GO" id="GO:0000271">
    <property type="term" value="P:polysaccharide biosynthetic process"/>
    <property type="evidence" value="ECO:0007669"/>
    <property type="project" value="UniProtKB-KW"/>
</dbReference>
<gene>
    <name evidence="5" type="ORF">F0161_04120</name>
</gene>
<dbReference type="PANTHER" id="PTHR32309">
    <property type="entry name" value="TYROSINE-PROTEIN KINASE"/>
    <property type="match status" value="1"/>
</dbReference>
<dbReference type="RefSeq" id="WP_150203799.1">
    <property type="nucleotide sequence ID" value="NZ_CP043939.1"/>
</dbReference>
<evidence type="ECO:0000256" key="4">
    <source>
        <dbReference type="SAM" id="Phobius"/>
    </source>
</evidence>
<evidence type="ECO:0000313" key="5">
    <source>
        <dbReference type="EMBL" id="QER67133.1"/>
    </source>
</evidence>
<accession>A0A5P1X0W9</accession>
<dbReference type="OrthoDB" id="2293053at2"/>
<reference evidence="5 6" key="1">
    <citation type="submission" date="2019-09" db="EMBL/GenBank/DDBJ databases">
        <title>Complete Genome Sequence of Lactobacillus nenjiangensis SH-Y15, isolated from sauerkraut.</title>
        <authorList>
            <person name="Yang H."/>
        </authorList>
    </citation>
    <scope>NUCLEOTIDE SEQUENCE [LARGE SCALE GENOMIC DNA]</scope>
    <source>
        <strain evidence="5 6">SH-Y15</strain>
    </source>
</reference>
<dbReference type="EMBL" id="CP043939">
    <property type="protein sequence ID" value="QER67133.1"/>
    <property type="molecule type" value="Genomic_DNA"/>
</dbReference>
<protein>
    <recommendedName>
        <fullName evidence="7">Capsular polysaccharide biosynthesis protein CpsC</fullName>
    </recommendedName>
</protein>
<evidence type="ECO:0000256" key="2">
    <source>
        <dbReference type="ARBA" id="ARBA00022903"/>
    </source>
</evidence>
<dbReference type="PANTHER" id="PTHR32309:SF13">
    <property type="entry name" value="FERRIC ENTEROBACTIN TRANSPORT PROTEIN FEPE"/>
    <property type="match status" value="1"/>
</dbReference>
<keyword evidence="4" id="KW-1133">Transmembrane helix</keyword>
<dbReference type="InterPro" id="IPR050445">
    <property type="entry name" value="Bact_polysacc_biosynth/exp"/>
</dbReference>
<evidence type="ECO:0000313" key="6">
    <source>
        <dbReference type="Proteomes" id="UP000325295"/>
    </source>
</evidence>
<keyword evidence="6" id="KW-1185">Reference proteome</keyword>
<dbReference type="GO" id="GO:0004713">
    <property type="term" value="F:protein tyrosine kinase activity"/>
    <property type="evidence" value="ECO:0007669"/>
    <property type="project" value="TreeGrafter"/>
</dbReference>
<sequence length="204" mass="22490">MAKRYSIKDLFNLMFRHIIIIFAFGIVLSVVFGGMAKMKQKTTYSASSSVMVANEHSADKSYNVKNDLGMMQTYADVASDGVILKNAQKNLKKNSHVNVSISELSDYVKVEARDDSFVLDFKVDSGSKKKSQTIVNTVVNSYKQLAPQVVENQIDVKVLSTAKQNVVSSRTSPSVKKYVLVGAAIGVLLGMVLVFAKDTWKYMG</sequence>
<feature type="transmembrane region" description="Helical" evidence="4">
    <location>
        <begin position="178"/>
        <end position="196"/>
    </location>
</feature>
<keyword evidence="4" id="KW-0472">Membrane</keyword>
<keyword evidence="4" id="KW-0812">Transmembrane</keyword>
<evidence type="ECO:0008006" key="7">
    <source>
        <dbReference type="Google" id="ProtNLM"/>
    </source>
</evidence>
<dbReference type="Proteomes" id="UP000325295">
    <property type="component" value="Chromosome"/>
</dbReference>
<keyword evidence="2" id="KW-0972">Capsule biogenesis/degradation</keyword>
<dbReference type="AlphaFoldDB" id="A0A5P1X0W9"/>
<evidence type="ECO:0000256" key="3">
    <source>
        <dbReference type="ARBA" id="ARBA00023169"/>
    </source>
</evidence>
<keyword evidence="3" id="KW-0270">Exopolysaccharide synthesis</keyword>
<dbReference type="GO" id="GO:0005886">
    <property type="term" value="C:plasma membrane"/>
    <property type="evidence" value="ECO:0007669"/>
    <property type="project" value="TreeGrafter"/>
</dbReference>
<proteinExistence type="predicted"/>